<protein>
    <submittedName>
        <fullName evidence="4">Uncharacterized damage-inducible protein DinB (Forms a four-helix bundle)</fullName>
    </submittedName>
</protein>
<gene>
    <name evidence="4" type="ORF">SAMN05444167_1916</name>
</gene>
<proteinExistence type="inferred from homology"/>
<evidence type="ECO:0000313" key="4">
    <source>
        <dbReference type="EMBL" id="SDF27278.1"/>
    </source>
</evidence>
<evidence type="ECO:0000256" key="1">
    <source>
        <dbReference type="ARBA" id="ARBA00008635"/>
    </source>
</evidence>
<dbReference type="EMBL" id="LT629690">
    <property type="protein sequence ID" value="SDF27278.1"/>
    <property type="molecule type" value="Genomic_DNA"/>
</dbReference>
<dbReference type="SUPFAM" id="SSF109854">
    <property type="entry name" value="DinB/YfiT-like putative metalloenzymes"/>
    <property type="match status" value="1"/>
</dbReference>
<dbReference type="RefSeq" id="WP_083344935.1">
    <property type="nucleotide sequence ID" value="NZ_LT629690.1"/>
</dbReference>
<evidence type="ECO:0000313" key="5">
    <source>
        <dbReference type="Proteomes" id="UP000182427"/>
    </source>
</evidence>
<keyword evidence="2 3" id="KW-0479">Metal-binding</keyword>
<dbReference type="GO" id="GO:0046872">
    <property type="term" value="F:metal ion binding"/>
    <property type="evidence" value="ECO:0007669"/>
    <property type="project" value="UniProtKB-KW"/>
</dbReference>
<organism evidence="4 5">
    <name type="scientific">Terriglobus roseus</name>
    <dbReference type="NCBI Taxonomy" id="392734"/>
    <lineage>
        <taxon>Bacteria</taxon>
        <taxon>Pseudomonadati</taxon>
        <taxon>Acidobacteriota</taxon>
        <taxon>Terriglobia</taxon>
        <taxon>Terriglobales</taxon>
        <taxon>Acidobacteriaceae</taxon>
        <taxon>Terriglobus</taxon>
    </lineage>
</organism>
<name>A0A1G7JQP1_9BACT</name>
<dbReference type="AlphaFoldDB" id="A0A1G7JQP1"/>
<feature type="binding site" evidence="3">
    <location>
        <position position="141"/>
    </location>
    <ligand>
        <name>a divalent metal cation</name>
        <dbReference type="ChEBI" id="CHEBI:60240"/>
    </ligand>
</feature>
<dbReference type="InterPro" id="IPR034660">
    <property type="entry name" value="DinB/YfiT-like"/>
</dbReference>
<keyword evidence="5" id="KW-1185">Reference proteome</keyword>
<dbReference type="InterPro" id="IPR007837">
    <property type="entry name" value="DinB"/>
</dbReference>
<dbReference type="Gene3D" id="1.20.120.450">
    <property type="entry name" value="dinb family like domain"/>
    <property type="match status" value="1"/>
</dbReference>
<evidence type="ECO:0000256" key="2">
    <source>
        <dbReference type="ARBA" id="ARBA00022723"/>
    </source>
</evidence>
<comment type="similarity">
    <text evidence="1">Belongs to the DinB family.</text>
</comment>
<sequence>MDAVRFFVDQLQREHALNRKVLSVVPEGKNSWKPHDKSMELGYLAALVAQMPAWIAMMIATDGLDFADNSARSSFQAKGSDSTAALLKLADDSTVKGKSALEGTNEGHLNGTWSFRMGDKVLAGGTRINQIADTFTHMTHHRGQLTVYLRLLGVNVPSTYGPSADEKVV</sequence>
<accession>A0A1G7JQP1</accession>
<dbReference type="Proteomes" id="UP000182427">
    <property type="component" value="Chromosome I"/>
</dbReference>
<dbReference type="Pfam" id="PF05163">
    <property type="entry name" value="DinB"/>
    <property type="match status" value="1"/>
</dbReference>
<evidence type="ECO:0000256" key="3">
    <source>
        <dbReference type="PIRSR" id="PIRSR607837-1"/>
    </source>
</evidence>
<reference evidence="4 5" key="1">
    <citation type="submission" date="2016-10" db="EMBL/GenBank/DDBJ databases">
        <authorList>
            <person name="de Groot N.N."/>
        </authorList>
    </citation>
    <scope>NUCLEOTIDE SEQUENCE [LARGE SCALE GENOMIC DNA]</scope>
    <source>
        <strain evidence="4 5">GAS232</strain>
    </source>
</reference>
<feature type="binding site" evidence="3">
    <location>
        <position position="137"/>
    </location>
    <ligand>
        <name>a divalent metal cation</name>
        <dbReference type="ChEBI" id="CHEBI:60240"/>
    </ligand>
</feature>
<dbReference type="OrthoDB" id="119432at2"/>